<reference evidence="2" key="1">
    <citation type="submission" date="2021-02" db="EMBL/GenBank/DDBJ databases">
        <authorList>
            <person name="Dougan E. K."/>
            <person name="Rhodes N."/>
            <person name="Thang M."/>
            <person name="Chan C."/>
        </authorList>
    </citation>
    <scope>NUCLEOTIDE SEQUENCE</scope>
</reference>
<dbReference type="AlphaFoldDB" id="A0A812QBU4"/>
<protein>
    <submittedName>
        <fullName evidence="2">Uncharacterized protein</fullName>
    </submittedName>
</protein>
<gene>
    <name evidence="2" type="ORF">SNEC2469_LOCUS10202</name>
</gene>
<dbReference type="OrthoDB" id="10288235at2759"/>
<name>A0A812QBU4_9DINO</name>
<accession>A0A812QBU4</accession>
<comment type="caution">
    <text evidence="2">The sequence shown here is derived from an EMBL/GenBank/DDBJ whole genome shotgun (WGS) entry which is preliminary data.</text>
</comment>
<organism evidence="2 3">
    <name type="scientific">Symbiodinium necroappetens</name>
    <dbReference type="NCBI Taxonomy" id="1628268"/>
    <lineage>
        <taxon>Eukaryota</taxon>
        <taxon>Sar</taxon>
        <taxon>Alveolata</taxon>
        <taxon>Dinophyceae</taxon>
        <taxon>Suessiales</taxon>
        <taxon>Symbiodiniaceae</taxon>
        <taxon>Symbiodinium</taxon>
    </lineage>
</organism>
<dbReference type="Proteomes" id="UP000601435">
    <property type="component" value="Unassembled WGS sequence"/>
</dbReference>
<evidence type="ECO:0000256" key="1">
    <source>
        <dbReference type="SAM" id="MobiDB-lite"/>
    </source>
</evidence>
<evidence type="ECO:0000313" key="3">
    <source>
        <dbReference type="Proteomes" id="UP000601435"/>
    </source>
</evidence>
<evidence type="ECO:0000313" key="2">
    <source>
        <dbReference type="EMBL" id="CAE7377864.1"/>
    </source>
</evidence>
<sequence>MAGACRGTSATPTHTRADSLHESSAETCAGHHAGHLGGSLLLRQFPGSNPGEPRGHFRRLPRASPDDSRPGRGGGLAPLHRISAPCSRD</sequence>
<dbReference type="EMBL" id="CAJNJA010016276">
    <property type="protein sequence ID" value="CAE7377864.1"/>
    <property type="molecule type" value="Genomic_DNA"/>
</dbReference>
<feature type="compositionally biased region" description="Basic and acidic residues" evidence="1">
    <location>
        <begin position="15"/>
        <end position="24"/>
    </location>
</feature>
<keyword evidence="3" id="KW-1185">Reference proteome</keyword>
<feature type="region of interest" description="Disordered" evidence="1">
    <location>
        <begin position="1"/>
        <end position="89"/>
    </location>
</feature>
<proteinExistence type="predicted"/>